<dbReference type="InterPro" id="IPR036179">
    <property type="entry name" value="Ig-like_dom_sf"/>
</dbReference>
<feature type="transmembrane region" description="Helical" evidence="5">
    <location>
        <begin position="59"/>
        <end position="84"/>
    </location>
</feature>
<feature type="domain" description="Ig-like" evidence="6">
    <location>
        <begin position="88"/>
        <end position="185"/>
    </location>
</feature>
<keyword evidence="8" id="KW-1185">Reference proteome</keyword>
<keyword evidence="2" id="KW-1015">Disulfide bond</keyword>
<keyword evidence="1" id="KW-0677">Repeat</keyword>
<dbReference type="InterPro" id="IPR013783">
    <property type="entry name" value="Ig-like_fold"/>
</dbReference>
<evidence type="ECO:0000256" key="1">
    <source>
        <dbReference type="ARBA" id="ARBA00022737"/>
    </source>
</evidence>
<evidence type="ECO:0000313" key="7">
    <source>
        <dbReference type="EMBL" id="ROT71907.1"/>
    </source>
</evidence>
<dbReference type="InterPro" id="IPR013098">
    <property type="entry name" value="Ig_I-set"/>
</dbReference>
<sequence>MDATAALTVVKMEARRARGTRAFCRERAQPRLTDGGSSHSQTSPGTEFSHRHHRRGRRLTMWSGDAFCGFLGVLVLALPCMVLGGSMPQFAAPIQNITVAAGRDARLSCVVENLGDNKVAWTYVGKTGTAVLTINSVVLTQNQRVSVLRERGGLSWSLVIANVSKLDQGDYVCQINTVPQQKMYTHISVVVPPIIPSPPNDVIANEGESVTLECSANGDPEPTLTWRREDGASFSLNRSQGKTQPEVRC</sequence>
<feature type="compositionally biased region" description="Polar residues" evidence="4">
    <location>
        <begin position="234"/>
        <end position="243"/>
    </location>
</feature>
<gene>
    <name evidence="7" type="ORF">C7M84_009742</name>
</gene>
<dbReference type="Pfam" id="PF07679">
    <property type="entry name" value="I-set"/>
    <property type="match status" value="1"/>
</dbReference>
<dbReference type="Proteomes" id="UP000283509">
    <property type="component" value="Unassembled WGS sequence"/>
</dbReference>
<dbReference type="GO" id="GO:0043005">
    <property type="term" value="C:neuron projection"/>
    <property type="evidence" value="ECO:0007669"/>
    <property type="project" value="TreeGrafter"/>
</dbReference>
<dbReference type="AlphaFoldDB" id="A0A3R7PHH1"/>
<feature type="compositionally biased region" description="Polar residues" evidence="4">
    <location>
        <begin position="35"/>
        <end position="46"/>
    </location>
</feature>
<dbReference type="InterPro" id="IPR051170">
    <property type="entry name" value="Neural/epithelial_adhesion"/>
</dbReference>
<feature type="region of interest" description="Disordered" evidence="4">
    <location>
        <begin position="25"/>
        <end position="54"/>
    </location>
</feature>
<dbReference type="SMART" id="SM00409">
    <property type="entry name" value="IG"/>
    <property type="match status" value="2"/>
</dbReference>
<dbReference type="EMBL" id="QCYY01002231">
    <property type="protein sequence ID" value="ROT71907.1"/>
    <property type="molecule type" value="Genomic_DNA"/>
</dbReference>
<dbReference type="InterPro" id="IPR003599">
    <property type="entry name" value="Ig_sub"/>
</dbReference>
<evidence type="ECO:0000256" key="4">
    <source>
        <dbReference type="SAM" id="MobiDB-lite"/>
    </source>
</evidence>
<proteinExistence type="predicted"/>
<reference evidence="7 8" key="2">
    <citation type="submission" date="2019-01" db="EMBL/GenBank/DDBJ databases">
        <title>The decoding of complex shrimp genome reveals the adaptation for benthos swimmer, frequently molting mechanism and breeding impact on genome.</title>
        <authorList>
            <person name="Sun Y."/>
            <person name="Gao Y."/>
            <person name="Yu Y."/>
        </authorList>
    </citation>
    <scope>NUCLEOTIDE SEQUENCE [LARGE SCALE GENOMIC DNA]</scope>
    <source>
        <tissue evidence="7">Muscle</tissue>
    </source>
</reference>
<accession>A0A3R7PHH1</accession>
<dbReference type="OrthoDB" id="6159398at2759"/>
<feature type="region of interest" description="Disordered" evidence="4">
    <location>
        <begin position="214"/>
        <end position="249"/>
    </location>
</feature>
<dbReference type="InterPro" id="IPR007110">
    <property type="entry name" value="Ig-like_dom"/>
</dbReference>
<organism evidence="7 8">
    <name type="scientific">Penaeus vannamei</name>
    <name type="common">Whiteleg shrimp</name>
    <name type="synonym">Litopenaeus vannamei</name>
    <dbReference type="NCBI Taxonomy" id="6689"/>
    <lineage>
        <taxon>Eukaryota</taxon>
        <taxon>Metazoa</taxon>
        <taxon>Ecdysozoa</taxon>
        <taxon>Arthropoda</taxon>
        <taxon>Crustacea</taxon>
        <taxon>Multicrustacea</taxon>
        <taxon>Malacostraca</taxon>
        <taxon>Eumalacostraca</taxon>
        <taxon>Eucarida</taxon>
        <taxon>Decapoda</taxon>
        <taxon>Dendrobranchiata</taxon>
        <taxon>Penaeoidea</taxon>
        <taxon>Penaeidae</taxon>
        <taxon>Penaeus</taxon>
    </lineage>
</organism>
<reference evidence="7 8" key="1">
    <citation type="submission" date="2018-04" db="EMBL/GenBank/DDBJ databases">
        <authorList>
            <person name="Zhang X."/>
            <person name="Yuan J."/>
            <person name="Li F."/>
            <person name="Xiang J."/>
        </authorList>
    </citation>
    <scope>NUCLEOTIDE SEQUENCE [LARGE SCALE GENOMIC DNA]</scope>
    <source>
        <tissue evidence="7">Muscle</tissue>
    </source>
</reference>
<keyword evidence="5" id="KW-0472">Membrane</keyword>
<name>A0A3R7PHH1_PENVA</name>
<dbReference type="PANTHER" id="PTHR12231:SF253">
    <property type="entry name" value="DPR-INTERACTING PROTEIN ETA, ISOFORM B-RELATED"/>
    <property type="match status" value="1"/>
</dbReference>
<evidence type="ECO:0000256" key="3">
    <source>
        <dbReference type="ARBA" id="ARBA00023319"/>
    </source>
</evidence>
<evidence type="ECO:0000259" key="6">
    <source>
        <dbReference type="PROSITE" id="PS50835"/>
    </source>
</evidence>
<evidence type="ECO:0000256" key="2">
    <source>
        <dbReference type="ARBA" id="ARBA00023157"/>
    </source>
</evidence>
<dbReference type="SUPFAM" id="SSF48726">
    <property type="entry name" value="Immunoglobulin"/>
    <property type="match status" value="2"/>
</dbReference>
<dbReference type="Gene3D" id="2.60.40.10">
    <property type="entry name" value="Immunoglobulins"/>
    <property type="match status" value="2"/>
</dbReference>
<dbReference type="Pfam" id="PF13927">
    <property type="entry name" value="Ig_3"/>
    <property type="match status" value="1"/>
</dbReference>
<dbReference type="STRING" id="6689.A0A3R7PHH1"/>
<dbReference type="PROSITE" id="PS50835">
    <property type="entry name" value="IG_LIKE"/>
    <property type="match status" value="2"/>
</dbReference>
<keyword evidence="5" id="KW-1133">Transmembrane helix</keyword>
<feature type="domain" description="Ig-like" evidence="6">
    <location>
        <begin position="192"/>
        <end position="249"/>
    </location>
</feature>
<evidence type="ECO:0000313" key="8">
    <source>
        <dbReference type="Proteomes" id="UP000283509"/>
    </source>
</evidence>
<protein>
    <submittedName>
        <fullName evidence="7">Limbic system-associated membrane protein</fullName>
    </submittedName>
</protein>
<dbReference type="PANTHER" id="PTHR12231">
    <property type="entry name" value="CTX-RELATED TYPE I TRANSMEMBRANE PROTEIN"/>
    <property type="match status" value="1"/>
</dbReference>
<evidence type="ECO:0000256" key="5">
    <source>
        <dbReference type="SAM" id="Phobius"/>
    </source>
</evidence>
<comment type="caution">
    <text evidence="7">The sequence shown here is derived from an EMBL/GenBank/DDBJ whole genome shotgun (WGS) entry which is preliminary data.</text>
</comment>
<keyword evidence="5" id="KW-0812">Transmembrane</keyword>
<keyword evidence="3" id="KW-0393">Immunoglobulin domain</keyword>